<dbReference type="InterPro" id="IPR036291">
    <property type="entry name" value="NAD(P)-bd_dom_sf"/>
</dbReference>
<protein>
    <recommendedName>
        <fullName evidence="4">NAD(P)-binding domain-containing protein</fullName>
    </recommendedName>
</protein>
<comment type="similarity">
    <text evidence="1">Belongs to the NmrA-type oxidoreductase family. Isoflavone reductase subfamily.</text>
</comment>
<dbReference type="GO" id="GO:0016491">
    <property type="term" value="F:oxidoreductase activity"/>
    <property type="evidence" value="ECO:0007669"/>
    <property type="project" value="UniProtKB-KW"/>
</dbReference>
<dbReference type="EMBL" id="JAGTJQ010000006">
    <property type="protein sequence ID" value="KAH7029257.1"/>
    <property type="molecule type" value="Genomic_DNA"/>
</dbReference>
<dbReference type="SUPFAM" id="SSF51735">
    <property type="entry name" value="NAD(P)-binding Rossmann-fold domains"/>
    <property type="match status" value="1"/>
</dbReference>
<evidence type="ECO:0000313" key="6">
    <source>
        <dbReference type="Proteomes" id="UP000756346"/>
    </source>
</evidence>
<evidence type="ECO:0000259" key="4">
    <source>
        <dbReference type="Pfam" id="PF13460"/>
    </source>
</evidence>
<feature type="domain" description="NAD(P)-binding" evidence="4">
    <location>
        <begin position="12"/>
        <end position="163"/>
    </location>
</feature>
<evidence type="ECO:0000256" key="3">
    <source>
        <dbReference type="ARBA" id="ARBA00023002"/>
    </source>
</evidence>
<dbReference type="CDD" id="cd05259">
    <property type="entry name" value="PCBER_SDR_a"/>
    <property type="match status" value="1"/>
</dbReference>
<reference evidence="5" key="1">
    <citation type="journal article" date="2021" name="Nat. Commun.">
        <title>Genetic determinants of endophytism in the Arabidopsis root mycobiome.</title>
        <authorList>
            <person name="Mesny F."/>
            <person name="Miyauchi S."/>
            <person name="Thiergart T."/>
            <person name="Pickel B."/>
            <person name="Atanasova L."/>
            <person name="Karlsson M."/>
            <person name="Huettel B."/>
            <person name="Barry K.W."/>
            <person name="Haridas S."/>
            <person name="Chen C."/>
            <person name="Bauer D."/>
            <person name="Andreopoulos W."/>
            <person name="Pangilinan J."/>
            <person name="LaButti K."/>
            <person name="Riley R."/>
            <person name="Lipzen A."/>
            <person name="Clum A."/>
            <person name="Drula E."/>
            <person name="Henrissat B."/>
            <person name="Kohler A."/>
            <person name="Grigoriev I.V."/>
            <person name="Martin F.M."/>
            <person name="Hacquard S."/>
        </authorList>
    </citation>
    <scope>NUCLEOTIDE SEQUENCE</scope>
    <source>
        <strain evidence="5">MPI-CAGE-CH-0230</strain>
    </source>
</reference>
<evidence type="ECO:0000256" key="1">
    <source>
        <dbReference type="ARBA" id="ARBA00005725"/>
    </source>
</evidence>
<dbReference type="Gene3D" id="3.40.50.720">
    <property type="entry name" value="NAD(P)-binding Rossmann-like Domain"/>
    <property type="match status" value="1"/>
</dbReference>
<dbReference type="InterPro" id="IPR016040">
    <property type="entry name" value="NAD(P)-bd_dom"/>
</dbReference>
<keyword evidence="3" id="KW-0560">Oxidoreductase</keyword>
<evidence type="ECO:0000256" key="2">
    <source>
        <dbReference type="ARBA" id="ARBA00022857"/>
    </source>
</evidence>
<keyword evidence="2" id="KW-0521">NADP</keyword>
<dbReference type="InterPro" id="IPR051609">
    <property type="entry name" value="NmrA/Isoflavone_reductase-like"/>
</dbReference>
<keyword evidence="6" id="KW-1185">Reference proteome</keyword>
<organism evidence="5 6">
    <name type="scientific">Microdochium trichocladiopsis</name>
    <dbReference type="NCBI Taxonomy" id="1682393"/>
    <lineage>
        <taxon>Eukaryota</taxon>
        <taxon>Fungi</taxon>
        <taxon>Dikarya</taxon>
        <taxon>Ascomycota</taxon>
        <taxon>Pezizomycotina</taxon>
        <taxon>Sordariomycetes</taxon>
        <taxon>Xylariomycetidae</taxon>
        <taxon>Xylariales</taxon>
        <taxon>Microdochiaceae</taxon>
        <taxon>Microdochium</taxon>
    </lineage>
</organism>
<dbReference type="Pfam" id="PF13460">
    <property type="entry name" value="NAD_binding_10"/>
    <property type="match status" value="1"/>
</dbReference>
<dbReference type="InterPro" id="IPR045312">
    <property type="entry name" value="PCBER-like"/>
</dbReference>
<dbReference type="Gene3D" id="3.90.25.10">
    <property type="entry name" value="UDP-galactose 4-epimerase, domain 1"/>
    <property type="match status" value="1"/>
</dbReference>
<dbReference type="RefSeq" id="XP_046011545.1">
    <property type="nucleotide sequence ID" value="XM_046154225.1"/>
</dbReference>
<dbReference type="GeneID" id="70183771"/>
<evidence type="ECO:0000313" key="5">
    <source>
        <dbReference type="EMBL" id="KAH7029257.1"/>
    </source>
</evidence>
<dbReference type="PANTHER" id="PTHR47706">
    <property type="entry name" value="NMRA-LIKE FAMILY PROTEIN"/>
    <property type="match status" value="1"/>
</dbReference>
<dbReference type="AlphaFoldDB" id="A0A9P8Y725"/>
<gene>
    <name evidence="5" type="ORF">B0I36DRAFT_325355</name>
</gene>
<proteinExistence type="inferred from homology"/>
<dbReference type="OrthoDB" id="9984533at2759"/>
<dbReference type="PANTHER" id="PTHR47706:SF9">
    <property type="entry name" value="NMRA-LIKE DOMAIN-CONTAINING PROTEIN-RELATED"/>
    <property type="match status" value="1"/>
</dbReference>
<comment type="caution">
    <text evidence="5">The sequence shown here is derived from an EMBL/GenBank/DDBJ whole genome shotgun (WGS) entry which is preliminary data.</text>
</comment>
<sequence>MAQPVKNVMLVGASGLFGAHVLHALQSHSPQFTITALTRSSSTASFPASLNTIPIEDTYPLPDLIAAFTGQDAVILTLPGRPTSELQIRMIDAAVAAGVRRFVPSMFGNNTSREAGEMVGLYADENLVREHLRRKSRERHAKGLEGGGFTYTILHPGQFFDWGLESGWLSFDVKGKKAVVYGSGERRWSTSTIGTAAEAVVRCFETKEARDRELRVASFTVSQNELLGVFERLTGENWEVGKVDCAEARKRAREMAEGEYWDRLKMEIMVLLGEDEGGDRGQEFERDSDGLWNERLGLPRENLTEVLERVVKKTMIQ</sequence>
<name>A0A9P8Y725_9PEZI</name>
<dbReference type="Proteomes" id="UP000756346">
    <property type="component" value="Unassembled WGS sequence"/>
</dbReference>
<accession>A0A9P8Y725</accession>